<dbReference type="EMBL" id="NIBG01000008">
    <property type="protein sequence ID" value="PAB59305.1"/>
    <property type="molecule type" value="Genomic_DNA"/>
</dbReference>
<dbReference type="GO" id="GO:0016042">
    <property type="term" value="P:lipid catabolic process"/>
    <property type="evidence" value="ECO:0007669"/>
    <property type="project" value="UniProtKB-UniRule"/>
</dbReference>
<protein>
    <recommendedName>
        <fullName evidence="3">PNPLA domain-containing protein</fullName>
    </recommendedName>
</protein>
<feature type="active site" description="Proton acceptor" evidence="2">
    <location>
        <position position="171"/>
    </location>
</feature>
<comment type="caution">
    <text evidence="2">Lacks conserved residue(s) required for the propagation of feature annotation.</text>
</comment>
<proteinExistence type="predicted"/>
<gene>
    <name evidence="4" type="ORF">CCE28_10600</name>
</gene>
<dbReference type="Gene3D" id="3.40.1090.10">
    <property type="entry name" value="Cytosolic phospholipase A2 catalytic domain"/>
    <property type="match status" value="1"/>
</dbReference>
<dbReference type="InterPro" id="IPR016035">
    <property type="entry name" value="Acyl_Trfase/lysoPLipase"/>
</dbReference>
<dbReference type="OrthoDB" id="9807112at2"/>
<feature type="short sequence motif" description="DGA/G" evidence="2">
    <location>
        <begin position="171"/>
        <end position="173"/>
    </location>
</feature>
<dbReference type="SUPFAM" id="SSF52151">
    <property type="entry name" value="FabD/lysophospholipase-like"/>
    <property type="match status" value="1"/>
</dbReference>
<dbReference type="PANTHER" id="PTHR24138">
    <property type="entry name" value="INTRACELLLAR PHOSPHOLIPASE A FAMILY"/>
    <property type="match status" value="1"/>
</dbReference>
<keyword evidence="2" id="KW-0378">Hydrolase</keyword>
<evidence type="ECO:0000259" key="3">
    <source>
        <dbReference type="PROSITE" id="PS51635"/>
    </source>
</evidence>
<dbReference type="InterPro" id="IPR002641">
    <property type="entry name" value="PNPLA_dom"/>
</dbReference>
<accession>A0A267MK92</accession>
<feature type="domain" description="PNPLA" evidence="3">
    <location>
        <begin position="12"/>
        <end position="184"/>
    </location>
</feature>
<keyword evidence="2" id="KW-0442">Lipid degradation</keyword>
<evidence type="ECO:0000313" key="4">
    <source>
        <dbReference type="EMBL" id="PAB59305.1"/>
    </source>
</evidence>
<dbReference type="PANTHER" id="PTHR24138:SF10">
    <property type="entry name" value="PHOSPHOLIPASE A2"/>
    <property type="match status" value="1"/>
</dbReference>
<sequence length="301" mass="33610">MVSKKNKKFKILSLDSGGVRGILENTLLLRLNQKYPTFIQDMDMIVGTSIGNIISLSLAYGLTPEKIQDIFKSHGKTIFSCKSMNPFKPVFSNKNFIDLINDTFPEDLQLMDLHKIVATTTVQVSGSIESIQPLIYSNAPLSPNKHTLVRDVALSGGTVPAFFPICNNQIDGAVVAGNPSLVGISIAVGQLNIPLTNISMLSLGTGFNPTILPDDAQDWGPTQWIINRQMPLPLLDVFSLGQSSLESRLSSMLLKSRYHRLDIPLDRNVSFNDYKSIDYLIDEANKYDLSHTFRWINRMWY</sequence>
<feature type="short sequence motif" description="GXSXG" evidence="2">
    <location>
        <begin position="47"/>
        <end position="51"/>
    </location>
</feature>
<name>A0A267MK92_9FIRM</name>
<dbReference type="RefSeq" id="WP_095133685.1">
    <property type="nucleotide sequence ID" value="NZ_NIBG01000008.1"/>
</dbReference>
<reference evidence="4 5" key="1">
    <citation type="submission" date="2017-06" db="EMBL/GenBank/DDBJ databases">
        <title>Draft genome sequence of anaerobic fermentative bacterium Anaeromicrobium sediminis DY2726D isolated from West Pacific Ocean sediments.</title>
        <authorList>
            <person name="Zeng X."/>
        </authorList>
    </citation>
    <scope>NUCLEOTIDE SEQUENCE [LARGE SCALE GENOMIC DNA]</scope>
    <source>
        <strain evidence="4 5">DY2726D</strain>
    </source>
</reference>
<evidence type="ECO:0000313" key="5">
    <source>
        <dbReference type="Proteomes" id="UP000216024"/>
    </source>
</evidence>
<dbReference type="AlphaFoldDB" id="A0A267MK92"/>
<keyword evidence="1 2" id="KW-0443">Lipid metabolism</keyword>
<dbReference type="GO" id="GO:0016787">
    <property type="term" value="F:hydrolase activity"/>
    <property type="evidence" value="ECO:0007669"/>
    <property type="project" value="UniProtKB-UniRule"/>
</dbReference>
<comment type="caution">
    <text evidence="4">The sequence shown here is derived from an EMBL/GenBank/DDBJ whole genome shotgun (WGS) entry which is preliminary data.</text>
</comment>
<keyword evidence="5" id="KW-1185">Reference proteome</keyword>
<organism evidence="4 5">
    <name type="scientific">Anaeromicrobium sediminis</name>
    <dbReference type="NCBI Taxonomy" id="1478221"/>
    <lineage>
        <taxon>Bacteria</taxon>
        <taxon>Bacillati</taxon>
        <taxon>Bacillota</taxon>
        <taxon>Clostridia</taxon>
        <taxon>Peptostreptococcales</taxon>
        <taxon>Thermotaleaceae</taxon>
        <taxon>Anaeromicrobium</taxon>
    </lineage>
</organism>
<dbReference type="Pfam" id="PF01734">
    <property type="entry name" value="Patatin"/>
    <property type="match status" value="1"/>
</dbReference>
<dbReference type="Proteomes" id="UP000216024">
    <property type="component" value="Unassembled WGS sequence"/>
</dbReference>
<dbReference type="PROSITE" id="PS51635">
    <property type="entry name" value="PNPLA"/>
    <property type="match status" value="1"/>
</dbReference>
<dbReference type="InterPro" id="IPR047156">
    <property type="entry name" value="Teg/CotR/CapV-like"/>
</dbReference>
<feature type="active site" description="Nucleophile" evidence="2">
    <location>
        <position position="49"/>
    </location>
</feature>
<evidence type="ECO:0000256" key="2">
    <source>
        <dbReference type="PROSITE-ProRule" id="PRU01161"/>
    </source>
</evidence>
<evidence type="ECO:0000256" key="1">
    <source>
        <dbReference type="ARBA" id="ARBA00023098"/>
    </source>
</evidence>